<evidence type="ECO:0000313" key="5">
    <source>
        <dbReference type="EMBL" id="GJU07652.1"/>
    </source>
</evidence>
<dbReference type="EC" id="3.2.1.23" evidence="3"/>
<dbReference type="SUPFAM" id="SSF51445">
    <property type="entry name" value="(Trans)glycosidases"/>
    <property type="match status" value="1"/>
</dbReference>
<dbReference type="Proteomes" id="UP001151760">
    <property type="component" value="Unassembled WGS sequence"/>
</dbReference>
<comment type="similarity">
    <text evidence="2">Belongs to the glycosyl hydrolase 35 family.</text>
</comment>
<protein>
    <recommendedName>
        <fullName evidence="3">beta-galactosidase</fullName>
        <ecNumber evidence="3">3.2.1.23</ecNumber>
    </recommendedName>
</protein>
<proteinExistence type="inferred from homology"/>
<sequence length="158" mass="17270">MGFPGPRTRGDMSLTFKRCGNFDPFIAKTDATSTTSALEKILSINGSVVLYMAHCGTNFGYITVQDYPVDLMSYDYDAPISESGDVDGAKFEDSDLSTEATESENSISMEAAGQMFRFLLYASEYTSKGNGNTLSIPKWIVNSGKNNVYFHMSLVSSL</sequence>
<dbReference type="PRINTS" id="PR00742">
    <property type="entry name" value="GLHYDRLASE35"/>
</dbReference>
<dbReference type="InterPro" id="IPR017853">
    <property type="entry name" value="GH"/>
</dbReference>
<reference evidence="5" key="1">
    <citation type="journal article" date="2022" name="Int. J. Mol. Sci.">
        <title>Draft Genome of Tanacetum Coccineum: Genomic Comparison of Closely Related Tanacetum-Family Plants.</title>
        <authorList>
            <person name="Yamashiro T."/>
            <person name="Shiraishi A."/>
            <person name="Nakayama K."/>
            <person name="Satake H."/>
        </authorList>
    </citation>
    <scope>NUCLEOTIDE SEQUENCE</scope>
</reference>
<comment type="catalytic activity">
    <reaction evidence="1">
        <text>Hydrolysis of terminal non-reducing beta-D-galactose residues in beta-D-galactosides.</text>
        <dbReference type="EC" id="3.2.1.23"/>
    </reaction>
</comment>
<dbReference type="Pfam" id="PF01301">
    <property type="entry name" value="Glyco_hydro_35"/>
    <property type="match status" value="1"/>
</dbReference>
<dbReference type="PANTHER" id="PTHR23421">
    <property type="entry name" value="BETA-GALACTOSIDASE RELATED"/>
    <property type="match status" value="1"/>
</dbReference>
<feature type="domain" description="Glycoside hydrolase 35 catalytic" evidence="4">
    <location>
        <begin position="20"/>
        <end position="92"/>
    </location>
</feature>
<evidence type="ECO:0000256" key="3">
    <source>
        <dbReference type="ARBA" id="ARBA00012756"/>
    </source>
</evidence>
<dbReference type="InterPro" id="IPR031330">
    <property type="entry name" value="Gly_Hdrlase_35_cat"/>
</dbReference>
<organism evidence="5 6">
    <name type="scientific">Tanacetum coccineum</name>
    <dbReference type="NCBI Taxonomy" id="301880"/>
    <lineage>
        <taxon>Eukaryota</taxon>
        <taxon>Viridiplantae</taxon>
        <taxon>Streptophyta</taxon>
        <taxon>Embryophyta</taxon>
        <taxon>Tracheophyta</taxon>
        <taxon>Spermatophyta</taxon>
        <taxon>Magnoliopsida</taxon>
        <taxon>eudicotyledons</taxon>
        <taxon>Gunneridae</taxon>
        <taxon>Pentapetalae</taxon>
        <taxon>asterids</taxon>
        <taxon>campanulids</taxon>
        <taxon>Asterales</taxon>
        <taxon>Asteraceae</taxon>
        <taxon>Asteroideae</taxon>
        <taxon>Anthemideae</taxon>
        <taxon>Anthemidinae</taxon>
        <taxon>Tanacetum</taxon>
    </lineage>
</organism>
<keyword evidence="6" id="KW-1185">Reference proteome</keyword>
<accession>A0ABQ5J807</accession>
<comment type="caution">
    <text evidence="5">The sequence shown here is derived from an EMBL/GenBank/DDBJ whole genome shotgun (WGS) entry which is preliminary data.</text>
</comment>
<dbReference type="InterPro" id="IPR001944">
    <property type="entry name" value="Glycoside_Hdrlase_35"/>
</dbReference>
<name>A0ABQ5J807_9ASTR</name>
<evidence type="ECO:0000256" key="2">
    <source>
        <dbReference type="ARBA" id="ARBA00009809"/>
    </source>
</evidence>
<dbReference type="Gene3D" id="2.60.120.260">
    <property type="entry name" value="Galactose-binding domain-like"/>
    <property type="match status" value="1"/>
</dbReference>
<reference evidence="5" key="2">
    <citation type="submission" date="2022-01" db="EMBL/GenBank/DDBJ databases">
        <authorList>
            <person name="Yamashiro T."/>
            <person name="Shiraishi A."/>
            <person name="Satake H."/>
            <person name="Nakayama K."/>
        </authorList>
    </citation>
    <scope>NUCLEOTIDE SEQUENCE</scope>
</reference>
<evidence type="ECO:0000259" key="4">
    <source>
        <dbReference type="Pfam" id="PF01301"/>
    </source>
</evidence>
<evidence type="ECO:0000256" key="1">
    <source>
        <dbReference type="ARBA" id="ARBA00001412"/>
    </source>
</evidence>
<dbReference type="EMBL" id="BQNB010021560">
    <property type="protein sequence ID" value="GJU07652.1"/>
    <property type="molecule type" value="Genomic_DNA"/>
</dbReference>
<evidence type="ECO:0000313" key="6">
    <source>
        <dbReference type="Proteomes" id="UP001151760"/>
    </source>
</evidence>
<gene>
    <name evidence="5" type="ORF">Tco_1124082</name>
</gene>